<protein>
    <submittedName>
        <fullName evidence="3">Bacterial PH domain protein</fullName>
    </submittedName>
</protein>
<dbReference type="PANTHER" id="PTHR34473">
    <property type="entry name" value="UPF0699 TRANSMEMBRANE PROTEIN YDBS"/>
    <property type="match status" value="1"/>
</dbReference>
<feature type="domain" description="YdbS-like PH" evidence="2">
    <location>
        <begin position="71"/>
        <end position="146"/>
    </location>
</feature>
<dbReference type="Pfam" id="PF03703">
    <property type="entry name" value="bPH_2"/>
    <property type="match status" value="1"/>
</dbReference>
<dbReference type="AlphaFoldDB" id="A0A0A7FYR1"/>
<dbReference type="STRING" id="1561.NPD11_58"/>
<accession>A0A0A7FYR1</accession>
<evidence type="ECO:0000259" key="2">
    <source>
        <dbReference type="Pfam" id="PF03703"/>
    </source>
</evidence>
<dbReference type="eggNOG" id="COG3402">
    <property type="taxonomic scope" value="Bacteria"/>
</dbReference>
<feature type="transmembrane region" description="Helical" evidence="1">
    <location>
        <begin position="48"/>
        <end position="66"/>
    </location>
</feature>
<dbReference type="RefSeq" id="WP_039316351.1">
    <property type="nucleotide sequence ID" value="NZ_CP006905.1"/>
</dbReference>
<dbReference type="InterPro" id="IPR005182">
    <property type="entry name" value="YdbS-like_PH"/>
</dbReference>
<keyword evidence="1" id="KW-0812">Transmembrane</keyword>
<feature type="transmembrane region" description="Helical" evidence="1">
    <location>
        <begin position="16"/>
        <end position="36"/>
    </location>
</feature>
<keyword evidence="1" id="KW-0472">Membrane</keyword>
<reference evidence="3 4" key="1">
    <citation type="journal article" date="2015" name="Infect. Genet. Evol.">
        <title>Genomic sequences of six botulinum neurotoxin-producing strains representing three clostridial species illustrate the mobility and diversity of botulinum neurotoxin genes.</title>
        <authorList>
            <person name="Smith T.J."/>
            <person name="Hill K.K."/>
            <person name="Xie G."/>
            <person name="Foley B.T."/>
            <person name="Williamson C.H."/>
            <person name="Foster J.T."/>
            <person name="Johnson S.L."/>
            <person name="Chertkov O."/>
            <person name="Teshima H."/>
            <person name="Gibbons H.S."/>
            <person name="Johnsky L.A."/>
            <person name="Karavis M.A."/>
            <person name="Smith L.A."/>
        </authorList>
    </citation>
    <scope>NUCLEOTIDE SEQUENCE [LARGE SCALE GENOMIC DNA]</scope>
    <source>
        <strain evidence="3">Sullivan</strain>
    </source>
</reference>
<dbReference type="KEGG" id="cbv:U729_2980"/>
<dbReference type="HOGENOM" id="CLU_104197_3_0_9"/>
<dbReference type="PANTHER" id="PTHR34473:SF2">
    <property type="entry name" value="UPF0699 TRANSMEMBRANE PROTEIN YDBT"/>
    <property type="match status" value="1"/>
</dbReference>
<gene>
    <name evidence="3" type="ORF">U729_2980</name>
</gene>
<dbReference type="OrthoDB" id="1750577at2"/>
<keyword evidence="4" id="KW-1185">Reference proteome</keyword>
<name>A0A0A7FYR1_9CLOT</name>
<sequence>MNYTKLDTKAKKCMRITALILFFIMTIILISIRFIVKNNISIHYLKFIDLPIIACIILLLFNLFFVPNLRYKRYRYIITDDRIEIIEGAIFIEKTIIPIERIHQISVKQGPINRIYGLSKVTVSTAGSNADINFLNLNEADKISENLKNKINNLVIVNRELEAE</sequence>
<organism evidence="3 4">
    <name type="scientific">Clostridium baratii str. Sullivan</name>
    <dbReference type="NCBI Taxonomy" id="1415775"/>
    <lineage>
        <taxon>Bacteria</taxon>
        <taxon>Bacillati</taxon>
        <taxon>Bacillota</taxon>
        <taxon>Clostridia</taxon>
        <taxon>Eubacteriales</taxon>
        <taxon>Clostridiaceae</taxon>
        <taxon>Clostridium</taxon>
    </lineage>
</organism>
<evidence type="ECO:0000313" key="4">
    <source>
        <dbReference type="Proteomes" id="UP000030635"/>
    </source>
</evidence>
<dbReference type="EMBL" id="CP006905">
    <property type="protein sequence ID" value="AIY84754.1"/>
    <property type="molecule type" value="Genomic_DNA"/>
</dbReference>
<keyword evidence="1" id="KW-1133">Transmembrane helix</keyword>
<proteinExistence type="predicted"/>
<dbReference type="Proteomes" id="UP000030635">
    <property type="component" value="Chromosome"/>
</dbReference>
<evidence type="ECO:0000256" key="1">
    <source>
        <dbReference type="SAM" id="Phobius"/>
    </source>
</evidence>
<evidence type="ECO:0000313" key="3">
    <source>
        <dbReference type="EMBL" id="AIY84754.1"/>
    </source>
</evidence>